<dbReference type="AlphaFoldDB" id="A0A371WY72"/>
<dbReference type="Pfam" id="PF01909">
    <property type="entry name" value="NTP_transf_2"/>
    <property type="match status" value="1"/>
</dbReference>
<gene>
    <name evidence="11" type="ORF">DYI37_18655</name>
</gene>
<comment type="cofactor">
    <cofactor evidence="1">
        <name>Mg(2+)</name>
        <dbReference type="ChEBI" id="CHEBI:18420"/>
    </cofactor>
</comment>
<keyword evidence="2" id="KW-1277">Toxin-antitoxin system</keyword>
<dbReference type="PANTHER" id="PTHR33571">
    <property type="entry name" value="SSL8005 PROTEIN"/>
    <property type="match status" value="1"/>
</dbReference>
<keyword evidence="8" id="KW-0460">Magnesium</keyword>
<dbReference type="RefSeq" id="WP_116684791.1">
    <property type="nucleotide sequence ID" value="NZ_QURL01000011.1"/>
</dbReference>
<keyword evidence="6" id="KW-0547">Nucleotide-binding</keyword>
<dbReference type="GO" id="GO:0016779">
    <property type="term" value="F:nucleotidyltransferase activity"/>
    <property type="evidence" value="ECO:0007669"/>
    <property type="project" value="UniProtKB-KW"/>
</dbReference>
<dbReference type="CDD" id="cd05403">
    <property type="entry name" value="NT_KNTase_like"/>
    <property type="match status" value="1"/>
</dbReference>
<dbReference type="GO" id="GO:0005524">
    <property type="term" value="F:ATP binding"/>
    <property type="evidence" value="ECO:0007669"/>
    <property type="project" value="UniProtKB-KW"/>
</dbReference>
<evidence type="ECO:0000313" key="11">
    <source>
        <dbReference type="EMBL" id="RFC61950.1"/>
    </source>
</evidence>
<evidence type="ECO:0000256" key="7">
    <source>
        <dbReference type="ARBA" id="ARBA00022840"/>
    </source>
</evidence>
<evidence type="ECO:0000256" key="2">
    <source>
        <dbReference type="ARBA" id="ARBA00022649"/>
    </source>
</evidence>
<keyword evidence="3 11" id="KW-0808">Transferase</keyword>
<protein>
    <submittedName>
        <fullName evidence="11">Nucleotidyltransferase</fullName>
    </submittedName>
</protein>
<dbReference type="InterPro" id="IPR002934">
    <property type="entry name" value="Polymerase_NTP_transf_dom"/>
</dbReference>
<dbReference type="GO" id="GO:0046872">
    <property type="term" value="F:metal ion binding"/>
    <property type="evidence" value="ECO:0007669"/>
    <property type="project" value="UniProtKB-KW"/>
</dbReference>
<feature type="domain" description="Polymerase nucleotidyl transferase" evidence="10">
    <location>
        <begin position="13"/>
        <end position="88"/>
    </location>
</feature>
<dbReference type="InterPro" id="IPR052038">
    <property type="entry name" value="Type-VII_TA_antitoxin"/>
</dbReference>
<evidence type="ECO:0000259" key="10">
    <source>
        <dbReference type="Pfam" id="PF01909"/>
    </source>
</evidence>
<evidence type="ECO:0000256" key="8">
    <source>
        <dbReference type="ARBA" id="ARBA00022842"/>
    </source>
</evidence>
<dbReference type="OrthoDB" id="9809323at2"/>
<comment type="caution">
    <text evidence="11">The sequence shown here is derived from an EMBL/GenBank/DDBJ whole genome shotgun (WGS) entry which is preliminary data.</text>
</comment>
<name>A0A371WY72_9HYPH</name>
<dbReference type="Proteomes" id="UP000264310">
    <property type="component" value="Unassembled WGS sequence"/>
</dbReference>
<evidence type="ECO:0000256" key="5">
    <source>
        <dbReference type="ARBA" id="ARBA00022723"/>
    </source>
</evidence>
<evidence type="ECO:0000256" key="1">
    <source>
        <dbReference type="ARBA" id="ARBA00001946"/>
    </source>
</evidence>
<dbReference type="SUPFAM" id="SSF81301">
    <property type="entry name" value="Nucleotidyltransferase"/>
    <property type="match status" value="1"/>
</dbReference>
<comment type="similarity">
    <text evidence="9">Belongs to the MntA antitoxin family.</text>
</comment>
<keyword evidence="4" id="KW-0548">Nucleotidyltransferase</keyword>
<evidence type="ECO:0000256" key="9">
    <source>
        <dbReference type="ARBA" id="ARBA00038276"/>
    </source>
</evidence>
<evidence type="ECO:0000256" key="4">
    <source>
        <dbReference type="ARBA" id="ARBA00022695"/>
    </source>
</evidence>
<sequence length="102" mass="11706">MKPSEALDRHRETIREILSRYPVANPRVFGSVARGEDGEESDLDILVEFLASDERAPTFTYFDLARMEIELTRKTGVRVDIRLENGFPMRTRERIGRGAVPL</sequence>
<dbReference type="EMBL" id="QURL01000011">
    <property type="protein sequence ID" value="RFC61950.1"/>
    <property type="molecule type" value="Genomic_DNA"/>
</dbReference>
<reference evidence="11 12" key="1">
    <citation type="submission" date="2018-08" db="EMBL/GenBank/DDBJ databases">
        <title>Fulvimarina sp. 85, whole genome shotgun sequence.</title>
        <authorList>
            <person name="Tuo L."/>
        </authorList>
    </citation>
    <scope>NUCLEOTIDE SEQUENCE [LARGE SCALE GENOMIC DNA]</scope>
    <source>
        <strain evidence="11 12">85</strain>
    </source>
</reference>
<accession>A0A371WY72</accession>
<keyword evidence="5" id="KW-0479">Metal-binding</keyword>
<keyword evidence="12" id="KW-1185">Reference proteome</keyword>
<evidence type="ECO:0000256" key="3">
    <source>
        <dbReference type="ARBA" id="ARBA00022679"/>
    </source>
</evidence>
<evidence type="ECO:0000313" key="12">
    <source>
        <dbReference type="Proteomes" id="UP000264310"/>
    </source>
</evidence>
<dbReference type="Gene3D" id="3.30.460.10">
    <property type="entry name" value="Beta Polymerase, domain 2"/>
    <property type="match status" value="1"/>
</dbReference>
<evidence type="ECO:0000256" key="6">
    <source>
        <dbReference type="ARBA" id="ARBA00022741"/>
    </source>
</evidence>
<dbReference type="InterPro" id="IPR043519">
    <property type="entry name" value="NT_sf"/>
</dbReference>
<proteinExistence type="inferred from homology"/>
<organism evidence="11 12">
    <name type="scientific">Fulvimarina endophytica</name>
    <dbReference type="NCBI Taxonomy" id="2293836"/>
    <lineage>
        <taxon>Bacteria</taxon>
        <taxon>Pseudomonadati</taxon>
        <taxon>Pseudomonadota</taxon>
        <taxon>Alphaproteobacteria</taxon>
        <taxon>Hyphomicrobiales</taxon>
        <taxon>Aurantimonadaceae</taxon>
        <taxon>Fulvimarina</taxon>
    </lineage>
</organism>
<keyword evidence="7" id="KW-0067">ATP-binding</keyword>
<dbReference type="PANTHER" id="PTHR33571:SF12">
    <property type="entry name" value="BSL3053 PROTEIN"/>
    <property type="match status" value="1"/>
</dbReference>